<proteinExistence type="predicted"/>
<reference evidence="1 2" key="1">
    <citation type="submission" date="2020-06" db="EMBL/GenBank/DDBJ databases">
        <title>Actinokineospora xiongansis sp. nov., isolated from soil of Baiyangdian.</title>
        <authorList>
            <person name="Zhang X."/>
        </authorList>
    </citation>
    <scope>NUCLEOTIDE SEQUENCE [LARGE SCALE GENOMIC DNA]</scope>
    <source>
        <strain evidence="1 2">HBU206404</strain>
    </source>
</reference>
<dbReference type="EMBL" id="JABVED010000010">
    <property type="protein sequence ID" value="MBC6449278.1"/>
    <property type="molecule type" value="Genomic_DNA"/>
</dbReference>
<dbReference type="GO" id="GO:0032259">
    <property type="term" value="P:methylation"/>
    <property type="evidence" value="ECO:0007669"/>
    <property type="project" value="UniProtKB-KW"/>
</dbReference>
<dbReference type="Pfam" id="PF13489">
    <property type="entry name" value="Methyltransf_23"/>
    <property type="match status" value="1"/>
</dbReference>
<dbReference type="SUPFAM" id="SSF53335">
    <property type="entry name" value="S-adenosyl-L-methionine-dependent methyltransferases"/>
    <property type="match status" value="1"/>
</dbReference>
<gene>
    <name evidence="1" type="ORF">GPZ80_19110</name>
</gene>
<dbReference type="InterPro" id="IPR029063">
    <property type="entry name" value="SAM-dependent_MTases_sf"/>
</dbReference>
<keyword evidence="2" id="KW-1185">Reference proteome</keyword>
<name>A0ABR7L9B1_9PSEU</name>
<organism evidence="1 2">
    <name type="scientific">Actinokineospora xionganensis</name>
    <dbReference type="NCBI Taxonomy" id="2684470"/>
    <lineage>
        <taxon>Bacteria</taxon>
        <taxon>Bacillati</taxon>
        <taxon>Actinomycetota</taxon>
        <taxon>Actinomycetes</taxon>
        <taxon>Pseudonocardiales</taxon>
        <taxon>Pseudonocardiaceae</taxon>
        <taxon>Actinokineospora</taxon>
    </lineage>
</organism>
<comment type="caution">
    <text evidence="1">The sequence shown here is derived from an EMBL/GenBank/DDBJ whole genome shotgun (WGS) entry which is preliminary data.</text>
</comment>
<keyword evidence="1" id="KW-0489">Methyltransferase</keyword>
<dbReference type="RefSeq" id="WP_187221872.1">
    <property type="nucleotide sequence ID" value="NZ_JABVED010000010.1"/>
</dbReference>
<sequence length="234" mass="25771">MTTTTDAQNLQRAKQTVDRVNAAGGSYHRLELTPELVINGDYDMRKYVSHYRIADRLDGMTVLDVGTSSGYFALEAHRRGAEVTAIDIWADDCLLAEISQTMALDLTYVSKNIYDLDPTFGTFDLVICGSLLLHLPDPVGALRALRAVTGTRLVISTAATPDSAEAAEPVCHFVGTHADDGDYWAYWTVSAVALRQMLFAAGFSRVEDIDHFTLKTEDDRVDYSVPHVVMSAYV</sequence>
<accession>A0ABR7L9B1</accession>
<protein>
    <submittedName>
        <fullName evidence="1">Methyltransferase domain-containing protein</fullName>
    </submittedName>
</protein>
<evidence type="ECO:0000313" key="1">
    <source>
        <dbReference type="EMBL" id="MBC6449278.1"/>
    </source>
</evidence>
<evidence type="ECO:0000313" key="2">
    <source>
        <dbReference type="Proteomes" id="UP000734823"/>
    </source>
</evidence>
<keyword evidence="1" id="KW-0808">Transferase</keyword>
<dbReference type="GO" id="GO:0008168">
    <property type="term" value="F:methyltransferase activity"/>
    <property type="evidence" value="ECO:0007669"/>
    <property type="project" value="UniProtKB-KW"/>
</dbReference>
<dbReference type="Proteomes" id="UP000734823">
    <property type="component" value="Unassembled WGS sequence"/>
</dbReference>
<dbReference type="PANTHER" id="PTHR43861:SF1">
    <property type="entry name" value="TRANS-ACONITATE 2-METHYLTRANSFERASE"/>
    <property type="match status" value="1"/>
</dbReference>
<dbReference type="Gene3D" id="3.40.50.150">
    <property type="entry name" value="Vaccinia Virus protein VP39"/>
    <property type="match status" value="1"/>
</dbReference>
<dbReference type="CDD" id="cd02440">
    <property type="entry name" value="AdoMet_MTases"/>
    <property type="match status" value="1"/>
</dbReference>
<dbReference type="PANTHER" id="PTHR43861">
    <property type="entry name" value="TRANS-ACONITATE 2-METHYLTRANSFERASE-RELATED"/>
    <property type="match status" value="1"/>
</dbReference>